<dbReference type="EMBL" id="GEBQ01026015">
    <property type="protein sequence ID" value="JAT13962.1"/>
    <property type="molecule type" value="Transcribed_RNA"/>
</dbReference>
<keyword evidence="6 7" id="KW-0326">Glycosidase</keyword>
<keyword evidence="9" id="KW-1015">Disulfide bond</keyword>
<evidence type="ECO:0000259" key="11">
    <source>
        <dbReference type="Pfam" id="PF00728"/>
    </source>
</evidence>
<comment type="catalytic activity">
    <reaction evidence="1 7">
        <text>Hydrolysis of terminal non-reducing N-acetyl-D-hexosamine residues in N-acetyl-beta-D-hexosaminides.</text>
        <dbReference type="EC" id="3.2.1.52"/>
    </reaction>
</comment>
<name>A0A1B6KR81_9HEMI</name>
<dbReference type="Pfam" id="PF00728">
    <property type="entry name" value="Glyco_hydro_20"/>
    <property type="match status" value="1"/>
</dbReference>
<reference evidence="13" key="1">
    <citation type="submission" date="2015-11" db="EMBL/GenBank/DDBJ databases">
        <title>De novo transcriptome assembly of four potential Pierce s Disease insect vectors from Arizona vineyards.</title>
        <authorList>
            <person name="Tassone E.E."/>
        </authorList>
    </citation>
    <scope>NUCLEOTIDE SEQUENCE</scope>
</reference>
<accession>A0A1B6KR81</accession>
<dbReference type="InterPro" id="IPR017853">
    <property type="entry name" value="GH"/>
</dbReference>
<keyword evidence="5" id="KW-0325">Glycoprotein</keyword>
<dbReference type="GO" id="GO:0030203">
    <property type="term" value="P:glycosaminoglycan metabolic process"/>
    <property type="evidence" value="ECO:0007669"/>
    <property type="project" value="TreeGrafter"/>
</dbReference>
<sequence>MCWFLLLSLCLCLLLAPSPAYSWVPGRTVGQVWPLPQNVSFYTTQVSIDPSNFLIRISNVTCPVLEEAVKRYTDVIKKALPHHQHGQECPGGELKEVLVALTGPCEEWPHLEMDEHYELHVNRPDYEGVAIVSSSSMWGLLRGLETFSQLVTPTTDSCCLVLNSTDILDYPRFKHRGLLLDTARHYLPVPVIYNILAGMEMNKMNVFHWHIVDDESFPYQSITYPSLSEKGAYDPKKLIYTQENVKDIIEFARLRGIRVIPEFDSPGHTRSWGKGASKLLTGCYTNGSFNGQFGPVDPTKNQNFKFIRTLLEEVKGVFKDKYIHVGGDEVQFGFQCWTSNPSVAQFMKNKNITSPEGLESYYMNLVLDMVYDINASAIVWEEVFTHGDLLRNDTVVQIWRTNRQQLLNEVTKAGKYALLSEGWYLDHILDQWQNFYRVDPTDFNGTVAQRQLVLGGEACMWGEMVDETNVVPRIWPRTSAVAERLWSQMGMNETVAAPRLNEHVCRMRHRGVAAQPANGPGFCPY</sequence>
<dbReference type="SUPFAM" id="SSF51445">
    <property type="entry name" value="(Trans)glycosidases"/>
    <property type="match status" value="1"/>
</dbReference>
<dbReference type="GO" id="GO:0005764">
    <property type="term" value="C:lysosome"/>
    <property type="evidence" value="ECO:0007669"/>
    <property type="project" value="TreeGrafter"/>
</dbReference>
<dbReference type="Gene3D" id="3.30.379.10">
    <property type="entry name" value="Chitobiase/beta-hexosaminidase domain 2-like"/>
    <property type="match status" value="1"/>
</dbReference>
<evidence type="ECO:0000259" key="12">
    <source>
        <dbReference type="Pfam" id="PF14845"/>
    </source>
</evidence>
<evidence type="ECO:0000256" key="10">
    <source>
        <dbReference type="SAM" id="SignalP"/>
    </source>
</evidence>
<organism evidence="13">
    <name type="scientific">Graphocephala atropunctata</name>
    <dbReference type="NCBI Taxonomy" id="36148"/>
    <lineage>
        <taxon>Eukaryota</taxon>
        <taxon>Metazoa</taxon>
        <taxon>Ecdysozoa</taxon>
        <taxon>Arthropoda</taxon>
        <taxon>Hexapoda</taxon>
        <taxon>Insecta</taxon>
        <taxon>Pterygota</taxon>
        <taxon>Neoptera</taxon>
        <taxon>Paraneoptera</taxon>
        <taxon>Hemiptera</taxon>
        <taxon>Auchenorrhyncha</taxon>
        <taxon>Membracoidea</taxon>
        <taxon>Cicadellidae</taxon>
        <taxon>Cicadellinae</taxon>
        <taxon>Cicadellini</taxon>
        <taxon>Graphocephala</taxon>
    </lineage>
</organism>
<dbReference type="GO" id="GO:0004563">
    <property type="term" value="F:beta-N-acetylhexosaminidase activity"/>
    <property type="evidence" value="ECO:0007669"/>
    <property type="project" value="UniProtKB-EC"/>
</dbReference>
<feature type="domain" description="Glycoside hydrolase family 20 catalytic" evidence="11">
    <location>
        <begin position="173"/>
        <end position="488"/>
    </location>
</feature>
<feature type="domain" description="Beta-hexosaminidase eukaryotic type N-terminal" evidence="12">
    <location>
        <begin position="32"/>
        <end position="150"/>
    </location>
</feature>
<evidence type="ECO:0000256" key="4">
    <source>
        <dbReference type="ARBA" id="ARBA00022801"/>
    </source>
</evidence>
<dbReference type="EC" id="3.2.1.52" evidence="7"/>
<dbReference type="SUPFAM" id="SSF55545">
    <property type="entry name" value="beta-N-acetylhexosaminidase-like domain"/>
    <property type="match status" value="1"/>
</dbReference>
<dbReference type="InterPro" id="IPR029018">
    <property type="entry name" value="Hex-like_dom2"/>
</dbReference>
<feature type="disulfide bond" evidence="9">
    <location>
        <begin position="505"/>
        <end position="523"/>
    </location>
</feature>
<proteinExistence type="inferred from homology"/>
<dbReference type="InterPro" id="IPR025705">
    <property type="entry name" value="Beta_hexosaminidase_sua/sub"/>
</dbReference>
<dbReference type="Gene3D" id="3.20.20.80">
    <property type="entry name" value="Glycosidases"/>
    <property type="match status" value="1"/>
</dbReference>
<dbReference type="GO" id="GO:0005975">
    <property type="term" value="P:carbohydrate metabolic process"/>
    <property type="evidence" value="ECO:0007669"/>
    <property type="project" value="InterPro"/>
</dbReference>
<dbReference type="PIRSF" id="PIRSF001093">
    <property type="entry name" value="B-hxosamndse_ab_euk"/>
    <property type="match status" value="1"/>
</dbReference>
<gene>
    <name evidence="13" type="ORF">g.17360</name>
</gene>
<feature type="disulfide bond" evidence="9">
    <location>
        <begin position="283"/>
        <end position="336"/>
    </location>
</feature>
<evidence type="ECO:0000256" key="6">
    <source>
        <dbReference type="ARBA" id="ARBA00023295"/>
    </source>
</evidence>
<evidence type="ECO:0000256" key="2">
    <source>
        <dbReference type="ARBA" id="ARBA00006285"/>
    </source>
</evidence>
<evidence type="ECO:0000256" key="3">
    <source>
        <dbReference type="ARBA" id="ARBA00022729"/>
    </source>
</evidence>
<feature type="active site" description="Proton donor" evidence="8">
    <location>
        <position position="329"/>
    </location>
</feature>
<dbReference type="InterPro" id="IPR029019">
    <property type="entry name" value="HEX_eukaryotic_N"/>
</dbReference>
<dbReference type="GO" id="GO:0016020">
    <property type="term" value="C:membrane"/>
    <property type="evidence" value="ECO:0007669"/>
    <property type="project" value="TreeGrafter"/>
</dbReference>
<evidence type="ECO:0000256" key="8">
    <source>
        <dbReference type="PIRSR" id="PIRSR001093-1"/>
    </source>
</evidence>
<keyword evidence="4 7" id="KW-0378">Hydrolase</keyword>
<evidence type="ECO:0000313" key="13">
    <source>
        <dbReference type="EMBL" id="JAT13962.1"/>
    </source>
</evidence>
<dbReference type="FunFam" id="3.20.20.80:FF:000063">
    <property type="entry name" value="Beta-hexosaminidase"/>
    <property type="match status" value="1"/>
</dbReference>
<dbReference type="Pfam" id="PF14845">
    <property type="entry name" value="Glycohydro_20b2"/>
    <property type="match status" value="1"/>
</dbReference>
<dbReference type="PRINTS" id="PR00738">
    <property type="entry name" value="GLHYDRLASE20"/>
</dbReference>
<keyword evidence="3 10" id="KW-0732">Signal</keyword>
<evidence type="ECO:0000256" key="9">
    <source>
        <dbReference type="PIRSR" id="PIRSR001093-2"/>
    </source>
</evidence>
<evidence type="ECO:0000256" key="5">
    <source>
        <dbReference type="ARBA" id="ARBA00023180"/>
    </source>
</evidence>
<comment type="similarity">
    <text evidence="2 7">Belongs to the glycosyl hydrolase 20 family.</text>
</comment>
<dbReference type="AlphaFoldDB" id="A0A1B6KR81"/>
<dbReference type="GO" id="GO:0006689">
    <property type="term" value="P:ganglioside catabolic process"/>
    <property type="evidence" value="ECO:0007669"/>
    <property type="project" value="TreeGrafter"/>
</dbReference>
<feature type="chain" id="PRO_5008586866" description="Beta-hexosaminidase" evidence="10">
    <location>
        <begin position="23"/>
        <end position="525"/>
    </location>
</feature>
<feature type="disulfide bond" evidence="9">
    <location>
        <begin position="62"/>
        <end position="105"/>
    </location>
</feature>
<dbReference type="CDD" id="cd06562">
    <property type="entry name" value="GH20_HexA_HexB-like"/>
    <property type="match status" value="1"/>
</dbReference>
<dbReference type="InterPro" id="IPR015883">
    <property type="entry name" value="Glyco_hydro_20_cat"/>
</dbReference>
<dbReference type="PANTHER" id="PTHR22600:SF21">
    <property type="entry name" value="BETA-HEXOSAMINIDASE A"/>
    <property type="match status" value="1"/>
</dbReference>
<feature type="signal peptide" evidence="10">
    <location>
        <begin position="1"/>
        <end position="22"/>
    </location>
</feature>
<dbReference type="PANTHER" id="PTHR22600">
    <property type="entry name" value="BETA-HEXOSAMINIDASE"/>
    <property type="match status" value="1"/>
</dbReference>
<evidence type="ECO:0000256" key="1">
    <source>
        <dbReference type="ARBA" id="ARBA00001231"/>
    </source>
</evidence>
<protein>
    <recommendedName>
        <fullName evidence="7">Beta-hexosaminidase</fullName>
        <ecNumber evidence="7">3.2.1.52</ecNumber>
    </recommendedName>
</protein>
<evidence type="ECO:0000256" key="7">
    <source>
        <dbReference type="PIRNR" id="PIRNR001093"/>
    </source>
</evidence>